<protein>
    <recommendedName>
        <fullName evidence="3">DGQHR domain protein</fullName>
    </recommendedName>
</protein>
<proteinExistence type="predicted"/>
<dbReference type="STRING" id="667015.Bacsa_2132"/>
<evidence type="ECO:0008006" key="3">
    <source>
        <dbReference type="Google" id="ProtNLM"/>
    </source>
</evidence>
<dbReference type="eggNOG" id="ENOG5033P53">
    <property type="taxonomic scope" value="Bacteria"/>
</dbReference>
<sequence length="302" mass="34411">MKKENYFQVEVSVNNETRKVAFAKGINREVNFANVKKLLAEMGLKGYRKAEMVQVFRAEDAIANGDIVLIDINGNEINKDNANGYYLIIDGQHRVYAASMLNREREKQGERTFQVPGILIELAENETIAEYISAVNITKMPWKTDDYIRGAANVKQDELLDKYNELIRTDDNPNGYPLSTLNIIYCNNPKAMNKTSLSLLCQGKNEKGRGKVKKPIIPAHNIERGNRFIALCKDKGFSDKDISKRYLSEKFSDLFNEGGEDKAFDIFSRITPNDCQAMHNDKGNLIEEKVIEQFRLIESRIA</sequence>
<dbReference type="KEGG" id="bsa:Bacsa_2132"/>
<dbReference type="OrthoDB" id="1001980at2"/>
<accession>F0R471</accession>
<keyword evidence="2" id="KW-1185">Reference proteome</keyword>
<dbReference type="EMBL" id="CP002530">
    <property type="protein sequence ID" value="ADY36687.1"/>
    <property type="molecule type" value="Genomic_DNA"/>
</dbReference>
<organism evidence="1 2">
    <name type="scientific">Phocaeicola salanitronis (strain DSM 18170 / JCM 13657 / CCUG 60908 / BL78)</name>
    <name type="common">Bacteroides salanitronis</name>
    <dbReference type="NCBI Taxonomy" id="667015"/>
    <lineage>
        <taxon>Bacteria</taxon>
        <taxon>Pseudomonadati</taxon>
        <taxon>Bacteroidota</taxon>
        <taxon>Bacteroidia</taxon>
        <taxon>Bacteroidales</taxon>
        <taxon>Bacteroidaceae</taxon>
        <taxon>Phocaeicola</taxon>
    </lineage>
</organism>
<reference evidence="1 2" key="1">
    <citation type="journal article" date="2011" name="Stand. Genomic Sci.">
        <title>Complete genome sequence of Bacteroides salanitronis type strain (BL78).</title>
        <authorList>
            <person name="Gronow S."/>
            <person name="Held B."/>
            <person name="Lucas S."/>
            <person name="Lapidus A."/>
            <person name="Del Rio T.G."/>
            <person name="Nolan M."/>
            <person name="Tice H."/>
            <person name="Deshpande S."/>
            <person name="Cheng J.F."/>
            <person name="Pitluck S."/>
            <person name="Liolios K."/>
            <person name="Pagani I."/>
            <person name="Ivanova N."/>
            <person name="Mavromatis K."/>
            <person name="Pati A."/>
            <person name="Tapia R."/>
            <person name="Han C."/>
            <person name="Goodwin L."/>
            <person name="Chen A."/>
            <person name="Palaniappan K."/>
            <person name="Land M."/>
            <person name="Hauser L."/>
            <person name="Chang Y.J."/>
            <person name="Jeffries C.D."/>
            <person name="Brambilla E.M."/>
            <person name="Rohde M."/>
            <person name="Goker M."/>
            <person name="Detter J.C."/>
            <person name="Woyke T."/>
            <person name="Bristow J."/>
            <person name="Markowitz V."/>
            <person name="Hugenholtz P."/>
            <person name="Kyrpides N.C."/>
            <person name="Klenk H.P."/>
            <person name="Eisen J.A."/>
        </authorList>
    </citation>
    <scope>NUCLEOTIDE SEQUENCE [LARGE SCALE GENOMIC DNA]</scope>
    <source>
        <strain evidence="1 2">DSM 18170</strain>
    </source>
</reference>
<evidence type="ECO:0000313" key="2">
    <source>
        <dbReference type="Proteomes" id="UP000007486"/>
    </source>
</evidence>
<evidence type="ECO:0000313" key="1">
    <source>
        <dbReference type="EMBL" id="ADY36687.1"/>
    </source>
</evidence>
<gene>
    <name evidence="1" type="ordered locus">Bacsa_2132</name>
</gene>
<dbReference type="AlphaFoldDB" id="F0R471"/>
<dbReference type="RefSeq" id="WP_013618116.1">
    <property type="nucleotide sequence ID" value="NC_015164.1"/>
</dbReference>
<dbReference type="HOGENOM" id="CLU_920278_0_0_10"/>
<dbReference type="SUPFAM" id="SSF110849">
    <property type="entry name" value="ParB/Sulfiredoxin"/>
    <property type="match status" value="1"/>
</dbReference>
<dbReference type="Proteomes" id="UP000007486">
    <property type="component" value="Chromosome"/>
</dbReference>
<dbReference type="InterPro" id="IPR036086">
    <property type="entry name" value="ParB/Sulfiredoxin_sf"/>
</dbReference>
<name>F0R471_PHOSB</name>